<dbReference type="GO" id="GO:0005737">
    <property type="term" value="C:cytoplasm"/>
    <property type="evidence" value="ECO:0007669"/>
    <property type="project" value="TreeGrafter"/>
</dbReference>
<dbReference type="OrthoDB" id="446789at2759"/>
<dbReference type="InterPro" id="IPR007940">
    <property type="entry name" value="SH3BP5"/>
</dbReference>
<reference evidence="3" key="1">
    <citation type="submission" date="2019-07" db="EMBL/GenBank/DDBJ databases">
        <title>Annotation for the trematode Paragonimus miyazaki's.</title>
        <authorList>
            <person name="Choi Y.-J."/>
        </authorList>
    </citation>
    <scope>NUCLEOTIDE SEQUENCE</scope>
    <source>
        <strain evidence="3">Japan</strain>
    </source>
</reference>
<evidence type="ECO:0000313" key="4">
    <source>
        <dbReference type="Proteomes" id="UP000822476"/>
    </source>
</evidence>
<dbReference type="Pfam" id="PF05276">
    <property type="entry name" value="SH3BP5"/>
    <property type="match status" value="2"/>
</dbReference>
<dbReference type="EMBL" id="JTDE01021644">
    <property type="protein sequence ID" value="KAF7232660.1"/>
    <property type="molecule type" value="Genomic_DNA"/>
</dbReference>
<dbReference type="PANTHER" id="PTHR19423">
    <property type="entry name" value="SH3 DOMAIN-BINDING PROTEIN 5"/>
    <property type="match status" value="1"/>
</dbReference>
<keyword evidence="2" id="KW-0175">Coiled coil</keyword>
<proteinExistence type="inferred from homology"/>
<organism evidence="3 4">
    <name type="scientific">Paragonimus skrjabini miyazakii</name>
    <dbReference type="NCBI Taxonomy" id="59628"/>
    <lineage>
        <taxon>Eukaryota</taxon>
        <taxon>Metazoa</taxon>
        <taxon>Spiralia</taxon>
        <taxon>Lophotrochozoa</taxon>
        <taxon>Platyhelminthes</taxon>
        <taxon>Trematoda</taxon>
        <taxon>Digenea</taxon>
        <taxon>Plagiorchiida</taxon>
        <taxon>Troglotremata</taxon>
        <taxon>Troglotrematidae</taxon>
        <taxon>Paragonimus</taxon>
    </lineage>
</organism>
<gene>
    <name evidence="3" type="ORF">EG68_09507</name>
</gene>
<dbReference type="PANTHER" id="PTHR19423:SF1">
    <property type="entry name" value="SH3 DOMAIN-BINDING PROTEIN 5"/>
    <property type="match status" value="1"/>
</dbReference>
<dbReference type="AlphaFoldDB" id="A0A8S9YDK5"/>
<dbReference type="Proteomes" id="UP000822476">
    <property type="component" value="Unassembled WGS sequence"/>
</dbReference>
<accession>A0A8S9YDK5</accession>
<evidence type="ECO:0000313" key="3">
    <source>
        <dbReference type="EMBL" id="KAF7232660.1"/>
    </source>
</evidence>
<comment type="caution">
    <text evidence="3">The sequence shown here is derived from an EMBL/GenBank/DDBJ whole genome shotgun (WGS) entry which is preliminary data.</text>
</comment>
<name>A0A8S9YDK5_9TREM</name>
<keyword evidence="4" id="KW-1185">Reference proteome</keyword>
<sequence length="550" mass="61401">MFSPSFSHHNATVLMEEPCFYDQLPYSKRQEVEVGSIVGYQFVRFEVQLDVLNQTAPQINVLENKLLEARANYHATLTDNSDRLKALGSRLGKCVQRARPYYEARQRQFELIQQIRIAAERYNKANDVFSASRENFSRLEAINSEAGKTGNPDALDTFNRCIAQWIRWTLIRESLVKGLGLAGEPKRLTLITRNQCSTFVSTEVELDMESVDSKAVVHLTRAWSVRRLPEVNSARQEVVASKVDHERLLDNYNESERIIHLLERRYKLDIKKARPYFVNKQLFDQRMQEAKLHVEVCAQKVNLCKSVYAEAMKKLEHISESLHLIRKSLPELTAVAKFVGEESAESSPPLIRGQGVGAESSDCLNEIAPQSSSLLASSSFQPGFFRTDSSCCGPSPTGCELHVSSPIRRRNSEPNPMPLVDGLLHHVHHTEAELSTLSVSTTTSSKLCDSVNVSVSYTRPSSHCSPRSILSSIGCSSIETVEPVSTNQLTPVAVEPFNAPSLHMFPPPLSSLLDSGRSIGTSVSWCAPLRRTRSTEKTIVSSIANLSLSR</sequence>
<comment type="similarity">
    <text evidence="1">Belongs to the SH3BP5 family.</text>
</comment>
<dbReference type="GO" id="GO:0004860">
    <property type="term" value="F:protein kinase inhibitor activity"/>
    <property type="evidence" value="ECO:0007669"/>
    <property type="project" value="TreeGrafter"/>
</dbReference>
<evidence type="ECO:0000256" key="2">
    <source>
        <dbReference type="ARBA" id="ARBA00023054"/>
    </source>
</evidence>
<evidence type="ECO:0000256" key="1">
    <source>
        <dbReference type="ARBA" id="ARBA00007796"/>
    </source>
</evidence>
<protein>
    <submittedName>
        <fullName evidence="3">Uncharacterized protein</fullName>
    </submittedName>
</protein>
<dbReference type="GO" id="GO:0035556">
    <property type="term" value="P:intracellular signal transduction"/>
    <property type="evidence" value="ECO:0007669"/>
    <property type="project" value="InterPro"/>
</dbReference>